<keyword evidence="2" id="KW-0820">tRNA-binding</keyword>
<name>A0A5J4UM14_9EUKA</name>
<sequence>MEGIGYEFSKETRTSNIILYEYRRWKTTDSEAEDRIRAVQKNRAKENNKEKLKGKEAEKEKIKEKGKNEKQDKNKEKEKPEKTEKTEKSGKDAESDVNKTVLSIDDWIMLCTTYGVMADQISKTTGQEIPDSFYKNLEETKEKQVRVQQGGKNAYTQICQELPIPETEELIYSRRDNTEITQLMSQPVQLPPDFHPKELPMNLDDLTFKTTALAALESEIEENEEIGLKDEDQQEEQKEFQKDKIKEKQNQNQKEKQKEKKKVFDVVVLTETLFYPTSGGQDHDTGKLEFVWPDQTKSSHKVYDVLKCSKCVAHRFTPPLTTEQAQLINKQIEFWEKSKKQLENQGEIQKDAENEGLIVEVHGEVDRERRYQLACHHTATHLVHAAAHKILGTHVWQSSAKKTIKGAHLDITHYQAITPQERKDIENL</sequence>
<gene>
    <name evidence="11" type="ORF">EZS28_033382</name>
</gene>
<dbReference type="InterPro" id="IPR050058">
    <property type="entry name" value="Ala-tRNA_ligase"/>
</dbReference>
<dbReference type="PANTHER" id="PTHR11777">
    <property type="entry name" value="ALANYL-TRNA SYNTHETASE"/>
    <property type="match status" value="1"/>
</dbReference>
<dbReference type="GO" id="GO:0004813">
    <property type="term" value="F:alanine-tRNA ligase activity"/>
    <property type="evidence" value="ECO:0007669"/>
    <property type="project" value="InterPro"/>
</dbReference>
<dbReference type="Proteomes" id="UP000324800">
    <property type="component" value="Unassembled WGS sequence"/>
</dbReference>
<dbReference type="GO" id="GO:0000049">
    <property type="term" value="F:tRNA binding"/>
    <property type="evidence" value="ECO:0007669"/>
    <property type="project" value="UniProtKB-KW"/>
</dbReference>
<evidence type="ECO:0000256" key="1">
    <source>
        <dbReference type="ARBA" id="ARBA00008226"/>
    </source>
</evidence>
<evidence type="ECO:0000256" key="8">
    <source>
        <dbReference type="ARBA" id="ARBA00023146"/>
    </source>
</evidence>
<dbReference type="InterPro" id="IPR018163">
    <property type="entry name" value="Thr/Ala-tRNA-synth_IIc_edit"/>
</dbReference>
<feature type="compositionally biased region" description="Basic and acidic residues" evidence="9">
    <location>
        <begin position="226"/>
        <end position="257"/>
    </location>
</feature>
<dbReference type="Pfam" id="PF01411">
    <property type="entry name" value="tRNA-synt_2c"/>
    <property type="match status" value="1"/>
</dbReference>
<dbReference type="PANTHER" id="PTHR11777:SF9">
    <property type="entry name" value="ALANINE--TRNA LIGASE, CYTOPLASMIC"/>
    <property type="match status" value="1"/>
</dbReference>
<dbReference type="SUPFAM" id="SSF50447">
    <property type="entry name" value="Translation proteins"/>
    <property type="match status" value="1"/>
</dbReference>
<evidence type="ECO:0000256" key="6">
    <source>
        <dbReference type="ARBA" id="ARBA00022884"/>
    </source>
</evidence>
<feature type="region of interest" description="Disordered" evidence="9">
    <location>
        <begin position="222"/>
        <end position="257"/>
    </location>
</feature>
<feature type="domain" description="Alanyl-transfer RNA synthetases family profile" evidence="10">
    <location>
        <begin position="49"/>
        <end position="428"/>
    </location>
</feature>
<dbReference type="OrthoDB" id="2423964at2759"/>
<protein>
    <submittedName>
        <fullName evidence="11">Putative alanine--tRNA ligase</fullName>
    </submittedName>
</protein>
<evidence type="ECO:0000259" key="10">
    <source>
        <dbReference type="PROSITE" id="PS50860"/>
    </source>
</evidence>
<evidence type="ECO:0000256" key="4">
    <source>
        <dbReference type="ARBA" id="ARBA00022741"/>
    </source>
</evidence>
<evidence type="ECO:0000256" key="5">
    <source>
        <dbReference type="ARBA" id="ARBA00022840"/>
    </source>
</evidence>
<evidence type="ECO:0000256" key="7">
    <source>
        <dbReference type="ARBA" id="ARBA00022917"/>
    </source>
</evidence>
<keyword evidence="5" id="KW-0067">ATP-binding</keyword>
<dbReference type="AlphaFoldDB" id="A0A5J4UM14"/>
<comment type="caution">
    <text evidence="11">The sequence shown here is derived from an EMBL/GenBank/DDBJ whole genome shotgun (WGS) entry which is preliminary data.</text>
</comment>
<keyword evidence="3 11" id="KW-0436">Ligase</keyword>
<proteinExistence type="inferred from homology"/>
<keyword evidence="6" id="KW-0694">RNA-binding</keyword>
<dbReference type="GO" id="GO:0005739">
    <property type="term" value="C:mitochondrion"/>
    <property type="evidence" value="ECO:0007669"/>
    <property type="project" value="TreeGrafter"/>
</dbReference>
<dbReference type="EMBL" id="SNRW01014788">
    <property type="protein sequence ID" value="KAA6371091.1"/>
    <property type="molecule type" value="Genomic_DNA"/>
</dbReference>
<organism evidence="11 12">
    <name type="scientific">Streblomastix strix</name>
    <dbReference type="NCBI Taxonomy" id="222440"/>
    <lineage>
        <taxon>Eukaryota</taxon>
        <taxon>Metamonada</taxon>
        <taxon>Preaxostyla</taxon>
        <taxon>Oxymonadida</taxon>
        <taxon>Streblomastigidae</taxon>
        <taxon>Streblomastix</taxon>
    </lineage>
</organism>
<keyword evidence="8" id="KW-0030">Aminoacyl-tRNA synthetase</keyword>
<keyword evidence="7" id="KW-0648">Protein biosynthesis</keyword>
<dbReference type="GO" id="GO:0005524">
    <property type="term" value="F:ATP binding"/>
    <property type="evidence" value="ECO:0007669"/>
    <property type="project" value="UniProtKB-KW"/>
</dbReference>
<dbReference type="InterPro" id="IPR009000">
    <property type="entry name" value="Transl_B-barrel_sf"/>
</dbReference>
<evidence type="ECO:0000313" key="12">
    <source>
        <dbReference type="Proteomes" id="UP000324800"/>
    </source>
</evidence>
<reference evidence="11 12" key="1">
    <citation type="submission" date="2019-03" db="EMBL/GenBank/DDBJ databases">
        <title>Single cell metagenomics reveals metabolic interactions within the superorganism composed of flagellate Streblomastix strix and complex community of Bacteroidetes bacteria on its surface.</title>
        <authorList>
            <person name="Treitli S.C."/>
            <person name="Kolisko M."/>
            <person name="Husnik F."/>
            <person name="Keeling P."/>
            <person name="Hampl V."/>
        </authorList>
    </citation>
    <scope>NUCLEOTIDE SEQUENCE [LARGE SCALE GENOMIC DNA]</scope>
    <source>
        <strain evidence="11">ST1C</strain>
    </source>
</reference>
<feature type="non-terminal residue" evidence="11">
    <location>
        <position position="428"/>
    </location>
</feature>
<dbReference type="SUPFAM" id="SSF55186">
    <property type="entry name" value="ThrRS/AlaRS common domain"/>
    <property type="match status" value="1"/>
</dbReference>
<dbReference type="Gene3D" id="2.40.30.130">
    <property type="match status" value="1"/>
</dbReference>
<comment type="similarity">
    <text evidence="1">Belongs to the class-II aminoacyl-tRNA synthetase family.</text>
</comment>
<evidence type="ECO:0000256" key="3">
    <source>
        <dbReference type="ARBA" id="ARBA00022598"/>
    </source>
</evidence>
<dbReference type="GO" id="GO:0002161">
    <property type="term" value="F:aminoacyl-tRNA deacylase activity"/>
    <property type="evidence" value="ECO:0007669"/>
    <property type="project" value="TreeGrafter"/>
</dbReference>
<accession>A0A5J4UM14</accession>
<evidence type="ECO:0000256" key="9">
    <source>
        <dbReference type="SAM" id="MobiDB-lite"/>
    </source>
</evidence>
<feature type="region of interest" description="Disordered" evidence="9">
    <location>
        <begin position="39"/>
        <end position="96"/>
    </location>
</feature>
<dbReference type="Gene3D" id="3.30.980.10">
    <property type="entry name" value="Threonyl-trna Synthetase, Chain A, domain 2"/>
    <property type="match status" value="1"/>
</dbReference>
<dbReference type="PROSITE" id="PS50860">
    <property type="entry name" value="AA_TRNA_LIGASE_II_ALA"/>
    <property type="match status" value="1"/>
</dbReference>
<evidence type="ECO:0000256" key="2">
    <source>
        <dbReference type="ARBA" id="ARBA00022555"/>
    </source>
</evidence>
<evidence type="ECO:0000313" key="11">
    <source>
        <dbReference type="EMBL" id="KAA6371091.1"/>
    </source>
</evidence>
<dbReference type="InterPro" id="IPR018165">
    <property type="entry name" value="Ala-tRNA-synth_IIc_core"/>
</dbReference>
<dbReference type="InterPro" id="IPR018164">
    <property type="entry name" value="Ala-tRNA-synth_IIc_N"/>
</dbReference>
<dbReference type="GO" id="GO:0006419">
    <property type="term" value="P:alanyl-tRNA aminoacylation"/>
    <property type="evidence" value="ECO:0007669"/>
    <property type="project" value="InterPro"/>
</dbReference>
<keyword evidence="4" id="KW-0547">Nucleotide-binding</keyword>